<keyword evidence="1" id="KW-0732">Signal</keyword>
<dbReference type="Proteomes" id="UP001612741">
    <property type="component" value="Unassembled WGS sequence"/>
</dbReference>
<keyword evidence="3" id="KW-1185">Reference proteome</keyword>
<feature type="chain" id="PRO_5047267566" evidence="1">
    <location>
        <begin position="22"/>
        <end position="143"/>
    </location>
</feature>
<name>A0ABW7YMU9_9ACTN</name>
<dbReference type="RefSeq" id="WP_397078872.1">
    <property type="nucleotide sequence ID" value="NZ_JBITGY010000001.1"/>
</dbReference>
<reference evidence="2 3" key="1">
    <citation type="submission" date="2024-10" db="EMBL/GenBank/DDBJ databases">
        <title>The Natural Products Discovery Center: Release of the First 8490 Sequenced Strains for Exploring Actinobacteria Biosynthetic Diversity.</title>
        <authorList>
            <person name="Kalkreuter E."/>
            <person name="Kautsar S.A."/>
            <person name="Yang D."/>
            <person name="Bader C.D."/>
            <person name="Teijaro C.N."/>
            <person name="Fluegel L."/>
            <person name="Davis C.M."/>
            <person name="Simpson J.R."/>
            <person name="Lauterbach L."/>
            <person name="Steele A.D."/>
            <person name="Gui C."/>
            <person name="Meng S."/>
            <person name="Li G."/>
            <person name="Viehrig K."/>
            <person name="Ye F."/>
            <person name="Su P."/>
            <person name="Kiefer A.F."/>
            <person name="Nichols A."/>
            <person name="Cepeda A.J."/>
            <person name="Yan W."/>
            <person name="Fan B."/>
            <person name="Jiang Y."/>
            <person name="Adhikari A."/>
            <person name="Zheng C.-J."/>
            <person name="Schuster L."/>
            <person name="Cowan T.M."/>
            <person name="Smanski M.J."/>
            <person name="Chevrette M.G."/>
            <person name="De Carvalho L.P.S."/>
            <person name="Shen B."/>
        </authorList>
    </citation>
    <scope>NUCLEOTIDE SEQUENCE [LARGE SCALE GENOMIC DNA]</scope>
    <source>
        <strain evidence="2 3">NPDC050545</strain>
    </source>
</reference>
<evidence type="ECO:0000313" key="2">
    <source>
        <dbReference type="EMBL" id="MFI6496638.1"/>
    </source>
</evidence>
<comment type="caution">
    <text evidence="2">The sequence shown here is derived from an EMBL/GenBank/DDBJ whole genome shotgun (WGS) entry which is preliminary data.</text>
</comment>
<evidence type="ECO:0000313" key="3">
    <source>
        <dbReference type="Proteomes" id="UP001612741"/>
    </source>
</evidence>
<dbReference type="PROSITE" id="PS51257">
    <property type="entry name" value="PROKAR_LIPOPROTEIN"/>
    <property type="match status" value="1"/>
</dbReference>
<dbReference type="Gene3D" id="2.40.420.20">
    <property type="match status" value="1"/>
</dbReference>
<dbReference type="EMBL" id="JBITGY010000001">
    <property type="protein sequence ID" value="MFI6496638.1"/>
    <property type="molecule type" value="Genomic_DNA"/>
</dbReference>
<gene>
    <name evidence="2" type="ORF">ACIBG2_04605</name>
</gene>
<accession>A0ABW7YMU9</accession>
<proteinExistence type="predicted"/>
<evidence type="ECO:0000256" key="1">
    <source>
        <dbReference type="SAM" id="SignalP"/>
    </source>
</evidence>
<sequence length="143" mass="14263">MKLRRCAGVLLAGVLAASGCAGTEKALAGPKVNPAKVEKLAGSELSKLTLTDKAVERLGIRLAASQPAPGNMLAVPYSAVVYDTKGMAWVFVSAAQGVFQRASVSVASMKDGVAYLTAGPAAGTSVVAAGAAELFGAELGIGK</sequence>
<feature type="signal peptide" evidence="1">
    <location>
        <begin position="1"/>
        <end position="21"/>
    </location>
</feature>
<protein>
    <submittedName>
        <fullName evidence="2">Uncharacterized protein</fullName>
    </submittedName>
</protein>
<organism evidence="2 3">
    <name type="scientific">Nonomuraea typhae</name>
    <dbReference type="NCBI Taxonomy" id="2603600"/>
    <lineage>
        <taxon>Bacteria</taxon>
        <taxon>Bacillati</taxon>
        <taxon>Actinomycetota</taxon>
        <taxon>Actinomycetes</taxon>
        <taxon>Streptosporangiales</taxon>
        <taxon>Streptosporangiaceae</taxon>
        <taxon>Nonomuraea</taxon>
    </lineage>
</organism>